<reference evidence="2 3" key="1">
    <citation type="submission" date="2019-11" db="EMBL/GenBank/DDBJ databases">
        <title>Bacillus lacus genome.</title>
        <authorList>
            <person name="Allen C.J."/>
            <person name="Newman J.D."/>
        </authorList>
    </citation>
    <scope>NUCLEOTIDE SEQUENCE [LARGE SCALE GENOMIC DNA]</scope>
    <source>
        <strain evidence="2 3">KCTC 33946</strain>
    </source>
</reference>
<feature type="transmembrane region" description="Helical" evidence="1">
    <location>
        <begin position="52"/>
        <end position="72"/>
    </location>
</feature>
<keyword evidence="1" id="KW-0472">Membrane</keyword>
<gene>
    <name evidence="2" type="ORF">GJU40_02815</name>
</gene>
<keyword evidence="1" id="KW-0812">Transmembrane</keyword>
<dbReference type="AlphaFoldDB" id="A0A7X2IWH8"/>
<keyword evidence="1" id="KW-1133">Transmembrane helix</keyword>
<protein>
    <submittedName>
        <fullName evidence="2">Uncharacterized protein</fullName>
    </submittedName>
</protein>
<comment type="caution">
    <text evidence="2">The sequence shown here is derived from an EMBL/GenBank/DDBJ whole genome shotgun (WGS) entry which is preliminary data.</text>
</comment>
<proteinExistence type="predicted"/>
<dbReference type="RefSeq" id="WP_154306239.1">
    <property type="nucleotide sequence ID" value="NZ_WKKI01000003.1"/>
</dbReference>
<evidence type="ECO:0000256" key="1">
    <source>
        <dbReference type="SAM" id="Phobius"/>
    </source>
</evidence>
<dbReference type="EMBL" id="WKKI01000003">
    <property type="protein sequence ID" value="MRX71101.1"/>
    <property type="molecule type" value="Genomic_DNA"/>
</dbReference>
<organism evidence="2 3">
    <name type="scientific">Metabacillus lacus</name>
    <dbReference type="NCBI Taxonomy" id="1983721"/>
    <lineage>
        <taxon>Bacteria</taxon>
        <taxon>Bacillati</taxon>
        <taxon>Bacillota</taxon>
        <taxon>Bacilli</taxon>
        <taxon>Bacillales</taxon>
        <taxon>Bacillaceae</taxon>
        <taxon>Metabacillus</taxon>
    </lineage>
</organism>
<feature type="transmembrane region" description="Helical" evidence="1">
    <location>
        <begin position="26"/>
        <end position="46"/>
    </location>
</feature>
<keyword evidence="3" id="KW-1185">Reference proteome</keyword>
<evidence type="ECO:0000313" key="2">
    <source>
        <dbReference type="EMBL" id="MRX71101.1"/>
    </source>
</evidence>
<accession>A0A7X2IWH8</accession>
<dbReference type="Proteomes" id="UP000448867">
    <property type="component" value="Unassembled WGS sequence"/>
</dbReference>
<evidence type="ECO:0000313" key="3">
    <source>
        <dbReference type="Proteomes" id="UP000448867"/>
    </source>
</evidence>
<name>A0A7X2IWH8_9BACI</name>
<sequence>MRVSIKQLKDKRTQAALNELFSLSDYFRFPLLIIIFLALPLASLFFSPNRELIAFFCLLSVIGTLITAVLLCTHKRFL</sequence>